<dbReference type="Proteomes" id="UP000789920">
    <property type="component" value="Unassembled WGS sequence"/>
</dbReference>
<organism evidence="1 2">
    <name type="scientific">Racocetra persica</name>
    <dbReference type="NCBI Taxonomy" id="160502"/>
    <lineage>
        <taxon>Eukaryota</taxon>
        <taxon>Fungi</taxon>
        <taxon>Fungi incertae sedis</taxon>
        <taxon>Mucoromycota</taxon>
        <taxon>Glomeromycotina</taxon>
        <taxon>Glomeromycetes</taxon>
        <taxon>Diversisporales</taxon>
        <taxon>Gigasporaceae</taxon>
        <taxon>Racocetra</taxon>
    </lineage>
</organism>
<gene>
    <name evidence="1" type="ORF">RPERSI_LOCUS13050</name>
</gene>
<evidence type="ECO:0000313" key="2">
    <source>
        <dbReference type="Proteomes" id="UP000789920"/>
    </source>
</evidence>
<name>A0ACA9Q7Z4_9GLOM</name>
<dbReference type="EMBL" id="CAJVQC010028547">
    <property type="protein sequence ID" value="CAG8739985.1"/>
    <property type="molecule type" value="Genomic_DNA"/>
</dbReference>
<protein>
    <submittedName>
        <fullName evidence="1">16939_t:CDS:1</fullName>
    </submittedName>
</protein>
<accession>A0ACA9Q7Z4</accession>
<sequence length="239" mass="27577">QKEGQLERLEKEKNLIGEELELTGGRIKELEGALRGADAKIAELEARIKELESKGDNSEQLERLKKELAAEKQKSQQARTKSQSEIKRLQNELQQTKKREEELAAKIKELGTKKVKVQEVVEKSFWETVKTPLFYGKEQARKESKAEQNKDELTDATAELVFIPVNQPNFHWSLLVYEAKTKTFYHYDTLRGCGVAILAIIRRIKEKYGGDMNNTELGGLDFAKEREKLREKYLQEINP</sequence>
<proteinExistence type="predicted"/>
<keyword evidence="2" id="KW-1185">Reference proteome</keyword>
<evidence type="ECO:0000313" key="1">
    <source>
        <dbReference type="EMBL" id="CAG8739985.1"/>
    </source>
</evidence>
<feature type="non-terminal residue" evidence="1">
    <location>
        <position position="1"/>
    </location>
</feature>
<comment type="caution">
    <text evidence="1">The sequence shown here is derived from an EMBL/GenBank/DDBJ whole genome shotgun (WGS) entry which is preliminary data.</text>
</comment>
<reference evidence="1" key="1">
    <citation type="submission" date="2021-06" db="EMBL/GenBank/DDBJ databases">
        <authorList>
            <person name="Kallberg Y."/>
            <person name="Tangrot J."/>
            <person name="Rosling A."/>
        </authorList>
    </citation>
    <scope>NUCLEOTIDE SEQUENCE</scope>
    <source>
        <strain evidence="1">MA461A</strain>
    </source>
</reference>